<name>A0A103RPH8_9BURK</name>
<dbReference type="EMBL" id="LOXM01000070">
    <property type="protein sequence ID" value="KVG71603.1"/>
    <property type="molecule type" value="Genomic_DNA"/>
</dbReference>
<protein>
    <submittedName>
        <fullName evidence="1">Uncharacterized protein</fullName>
    </submittedName>
</protein>
<gene>
    <name evidence="1" type="ORF">WJ33_20845</name>
</gene>
<reference evidence="1 2" key="1">
    <citation type="submission" date="2015-11" db="EMBL/GenBank/DDBJ databases">
        <title>Expanding the genomic diversity of Burkholderia species for the development of highly accurate diagnostics.</title>
        <authorList>
            <person name="Sahl J."/>
            <person name="Keim P."/>
            <person name="Wagner D."/>
        </authorList>
    </citation>
    <scope>NUCLEOTIDE SEQUENCE [LARGE SCALE GENOMIC DNA]</scope>
    <source>
        <strain evidence="1 2">MSMB2036</strain>
    </source>
</reference>
<proteinExistence type="predicted"/>
<dbReference type="RefSeq" id="WP_059750410.1">
    <property type="nucleotide sequence ID" value="NZ_CP013416.1"/>
</dbReference>
<evidence type="ECO:0000313" key="1">
    <source>
        <dbReference type="EMBL" id="KVG71603.1"/>
    </source>
</evidence>
<dbReference type="AlphaFoldDB" id="A0A103RPH8"/>
<organism evidence="1 2">
    <name type="scientific">Burkholderia ubonensis</name>
    <dbReference type="NCBI Taxonomy" id="101571"/>
    <lineage>
        <taxon>Bacteria</taxon>
        <taxon>Pseudomonadati</taxon>
        <taxon>Pseudomonadota</taxon>
        <taxon>Betaproteobacteria</taxon>
        <taxon>Burkholderiales</taxon>
        <taxon>Burkholderiaceae</taxon>
        <taxon>Burkholderia</taxon>
        <taxon>Burkholderia cepacia complex</taxon>
    </lineage>
</organism>
<dbReference type="Proteomes" id="UP000064029">
    <property type="component" value="Unassembled WGS sequence"/>
</dbReference>
<comment type="caution">
    <text evidence="1">The sequence shown here is derived from an EMBL/GenBank/DDBJ whole genome shotgun (WGS) entry which is preliminary data.</text>
</comment>
<dbReference type="Gene3D" id="3.40.50.170">
    <property type="entry name" value="Formyl transferase, N-terminal domain"/>
    <property type="match status" value="1"/>
</dbReference>
<dbReference type="OrthoDB" id="9806170at2"/>
<accession>A0A103RPH8</accession>
<sequence>MHSITVLCSDGPHHLYLAGALLDAFGKVRVIVEPSRAQARHLRDRGLYRSWLWTHYHALRRRLFGYDALRRHAGVSYVEVESINDASAVDALRAQRCDACIVTGTKRIGPAVLDAIPAARVLNVHGDSSETLHSRAERGAIDRLVASLLHDSDVSRWHSEPQAPAGRTWRMRDRSLRVELVHHLLRRPQLAARAAQHAKSGRLR</sequence>
<evidence type="ECO:0000313" key="2">
    <source>
        <dbReference type="Proteomes" id="UP000064029"/>
    </source>
</evidence>